<keyword evidence="2" id="KW-1133">Transmembrane helix</keyword>
<name>A0ABU1VHY6_9BURK</name>
<dbReference type="EC" id="3.4.23.43" evidence="4"/>
<keyword evidence="2" id="KW-0472">Membrane</keyword>
<keyword evidence="5" id="KW-1185">Reference proteome</keyword>
<sequence>MKLALLIWLLAAIVQDGRERRVRNGFVLTGAALALLAVALDLQPFGLRGPEVLLGGAVAFGGLLCFYAFGLMGAGDVKFAGALGLWVGMQPLLPIWVVASLLAGLHGLLWLVLQRWHVAPRLALALSGRPGDHGRRPRPIPLAAYLAVATIAFMASGLGT</sequence>
<feature type="domain" description="Prepilin type IV endopeptidase peptidase" evidence="3">
    <location>
        <begin position="3"/>
        <end position="107"/>
    </location>
</feature>
<feature type="transmembrane region" description="Helical" evidence="2">
    <location>
        <begin position="93"/>
        <end position="113"/>
    </location>
</feature>
<comment type="similarity">
    <text evidence="1">Belongs to the peptidase A24 family.</text>
</comment>
<feature type="transmembrane region" description="Helical" evidence="2">
    <location>
        <begin position="142"/>
        <end position="159"/>
    </location>
</feature>
<dbReference type="InterPro" id="IPR000045">
    <property type="entry name" value="Prepilin_IV_endopep_pep"/>
</dbReference>
<dbReference type="Pfam" id="PF01478">
    <property type="entry name" value="Peptidase_A24"/>
    <property type="match status" value="1"/>
</dbReference>
<dbReference type="EMBL" id="JAVDWE010000018">
    <property type="protein sequence ID" value="MDR7097042.1"/>
    <property type="molecule type" value="Genomic_DNA"/>
</dbReference>
<dbReference type="Gene3D" id="1.20.120.1220">
    <property type="match status" value="1"/>
</dbReference>
<protein>
    <submittedName>
        <fullName evidence="4">Prepilin peptidase CpaA</fullName>
        <ecNumber evidence="4">3.4.23.43</ecNumber>
    </submittedName>
</protein>
<feature type="transmembrane region" description="Helical" evidence="2">
    <location>
        <begin position="52"/>
        <end position="73"/>
    </location>
</feature>
<dbReference type="InterPro" id="IPR050882">
    <property type="entry name" value="Prepilin_peptidase/N-MTase"/>
</dbReference>
<evidence type="ECO:0000256" key="2">
    <source>
        <dbReference type="SAM" id="Phobius"/>
    </source>
</evidence>
<evidence type="ECO:0000256" key="1">
    <source>
        <dbReference type="ARBA" id="ARBA00005801"/>
    </source>
</evidence>
<dbReference type="PANTHER" id="PTHR30487:SF0">
    <property type="entry name" value="PREPILIN LEADER PEPTIDASE_N-METHYLTRANSFERASE-RELATED"/>
    <property type="match status" value="1"/>
</dbReference>
<dbReference type="Proteomes" id="UP001265550">
    <property type="component" value="Unassembled WGS sequence"/>
</dbReference>
<evidence type="ECO:0000313" key="4">
    <source>
        <dbReference type="EMBL" id="MDR7097042.1"/>
    </source>
</evidence>
<gene>
    <name evidence="4" type="ORF">J2X09_004811</name>
</gene>
<accession>A0ABU1VHY6</accession>
<dbReference type="GO" id="GO:0004190">
    <property type="term" value="F:aspartic-type endopeptidase activity"/>
    <property type="evidence" value="ECO:0007669"/>
    <property type="project" value="UniProtKB-EC"/>
</dbReference>
<feature type="transmembrane region" description="Helical" evidence="2">
    <location>
        <begin position="26"/>
        <end position="45"/>
    </location>
</feature>
<dbReference type="PANTHER" id="PTHR30487">
    <property type="entry name" value="TYPE 4 PREPILIN-LIKE PROTEINS LEADER PEPTIDE-PROCESSING ENZYME"/>
    <property type="match status" value="1"/>
</dbReference>
<proteinExistence type="inferred from homology"/>
<evidence type="ECO:0000313" key="5">
    <source>
        <dbReference type="Proteomes" id="UP001265550"/>
    </source>
</evidence>
<keyword evidence="4" id="KW-0378">Hydrolase</keyword>
<comment type="caution">
    <text evidence="4">The sequence shown here is derived from an EMBL/GenBank/DDBJ whole genome shotgun (WGS) entry which is preliminary data.</text>
</comment>
<keyword evidence="2" id="KW-0812">Transmembrane</keyword>
<dbReference type="RefSeq" id="WP_204735335.1">
    <property type="nucleotide sequence ID" value="NZ_JAVDWE010000018.1"/>
</dbReference>
<reference evidence="4 5" key="1">
    <citation type="submission" date="2023-07" db="EMBL/GenBank/DDBJ databases">
        <title>Sorghum-associated microbial communities from plants grown in Nebraska, USA.</title>
        <authorList>
            <person name="Schachtman D."/>
        </authorList>
    </citation>
    <scope>NUCLEOTIDE SEQUENCE [LARGE SCALE GENOMIC DNA]</scope>
    <source>
        <strain evidence="4 5">BE240</strain>
    </source>
</reference>
<evidence type="ECO:0000259" key="3">
    <source>
        <dbReference type="Pfam" id="PF01478"/>
    </source>
</evidence>
<organism evidence="4 5">
    <name type="scientific">Hydrogenophaga laconesensis</name>
    <dbReference type="NCBI Taxonomy" id="1805971"/>
    <lineage>
        <taxon>Bacteria</taxon>
        <taxon>Pseudomonadati</taxon>
        <taxon>Pseudomonadota</taxon>
        <taxon>Betaproteobacteria</taxon>
        <taxon>Burkholderiales</taxon>
        <taxon>Comamonadaceae</taxon>
        <taxon>Hydrogenophaga</taxon>
    </lineage>
</organism>